<dbReference type="GO" id="GO:0016491">
    <property type="term" value="F:oxidoreductase activity"/>
    <property type="evidence" value="ECO:0007669"/>
    <property type="project" value="UniProtKB-KW"/>
</dbReference>
<keyword evidence="8" id="KW-0456">Lyase</keyword>
<evidence type="ECO:0000256" key="4">
    <source>
        <dbReference type="ARBA" id="ARBA00022832"/>
    </source>
</evidence>
<dbReference type="SUPFAM" id="SSF55718">
    <property type="entry name" value="SCP-like"/>
    <property type="match status" value="2"/>
</dbReference>
<evidence type="ECO:0000256" key="9">
    <source>
        <dbReference type="ARBA" id="ARBA00073497"/>
    </source>
</evidence>
<dbReference type="OMA" id="CHEEPDF"/>
<evidence type="ECO:0000256" key="3">
    <source>
        <dbReference type="ARBA" id="ARBA00006484"/>
    </source>
</evidence>
<comment type="caution">
    <text evidence="11">The sequence shown here is derived from an EMBL/GenBank/DDBJ whole genome shotgun (WGS) entry which is preliminary data.</text>
</comment>
<dbReference type="InterPro" id="IPR020904">
    <property type="entry name" value="Sc_DH/Rdtase_CS"/>
</dbReference>
<dbReference type="Pfam" id="PF02036">
    <property type="entry name" value="SCP2"/>
    <property type="match status" value="2"/>
</dbReference>
<reference evidence="11" key="1">
    <citation type="submission" date="2022-12" db="EMBL/GenBank/DDBJ databases">
        <title>Genome assemblies of Blomia tropicalis.</title>
        <authorList>
            <person name="Cui Y."/>
        </authorList>
    </citation>
    <scope>NUCLEOTIDE SEQUENCE</scope>
    <source>
        <tissue evidence="11">Adult mites</tissue>
    </source>
</reference>
<dbReference type="InterPro" id="IPR036291">
    <property type="entry name" value="NAD(P)-bd_dom_sf"/>
</dbReference>
<dbReference type="PANTHER" id="PTHR45024:SF2">
    <property type="entry name" value="SCP2 DOMAIN-CONTAINING PROTEIN"/>
    <property type="match status" value="1"/>
</dbReference>
<dbReference type="Pfam" id="PF01575">
    <property type="entry name" value="MaoC_dehydratas"/>
    <property type="match status" value="1"/>
</dbReference>
<dbReference type="SUPFAM" id="SSF51735">
    <property type="entry name" value="NAD(P)-binding Rossmann-fold domains"/>
    <property type="match status" value="1"/>
</dbReference>
<dbReference type="GO" id="GO:0005777">
    <property type="term" value="C:peroxisome"/>
    <property type="evidence" value="ECO:0007669"/>
    <property type="project" value="UniProtKB-SubCell"/>
</dbReference>
<comment type="subcellular location">
    <subcellularLocation>
        <location evidence="1">Peroxisome</location>
    </subcellularLocation>
</comment>
<dbReference type="Gene3D" id="3.30.1050.10">
    <property type="entry name" value="SCP2 sterol-binding domain"/>
    <property type="match status" value="3"/>
</dbReference>
<dbReference type="PRINTS" id="PR00080">
    <property type="entry name" value="SDRFAMILY"/>
</dbReference>
<dbReference type="Gene3D" id="3.10.129.10">
    <property type="entry name" value="Hotdog Thioesterase"/>
    <property type="match status" value="1"/>
</dbReference>
<dbReference type="CDD" id="cd05353">
    <property type="entry name" value="hydroxyacyl-CoA-like_DH_SDR_c-like"/>
    <property type="match status" value="1"/>
</dbReference>
<keyword evidence="5" id="KW-0560">Oxidoreductase</keyword>
<evidence type="ECO:0000256" key="2">
    <source>
        <dbReference type="ARBA" id="ARBA00005005"/>
    </source>
</evidence>
<protein>
    <recommendedName>
        <fullName evidence="9">Peroxisomal multifunctional enzyme type 2</fullName>
    </recommendedName>
</protein>
<dbReference type="Gene3D" id="3.40.50.720">
    <property type="entry name" value="NAD(P)-binding Rossmann-like Domain"/>
    <property type="match status" value="1"/>
</dbReference>
<dbReference type="InterPro" id="IPR029069">
    <property type="entry name" value="HotDog_dom_sf"/>
</dbReference>
<keyword evidence="4" id="KW-0276">Fatty acid metabolism</keyword>
<sequence>MDQNDILRFDDRVVIITGAARGLGREYALLLASRGASVVVNDLGGGRDGTGRSAAADDVVQQIRQSGGKAVADYNSVEEGQKIVETAIQHFGKIDIIINNAGILRDKSMMKLTDDDWDMVHRVHLRGAFIITRAAWPYFRKQNYGRIIMTSSPSGIYGNFGQANYSSAKLGLLSLAKTLSVEGEKYNIKCNTILPVAASRLTEDLFPEDILNLFLPKYVAPIVVYLCHESCLSNGDVFEAAGGFYGQYRWQRSKGKVFSNPDLVTPEDVRNAWNEVTNMTEFSSPSSMQDHTLTLVDQLKNENHSDIFRSEDQLQKSVDTNQSIFTYTSLDAILYALSVGITTNDPFHLSFLYEANDPFIVLPTFGTTVSLNAVFDQSVIQDAISRYNLEDNLIRTLHGEQYLKLYQPIPASGKLTSKPRLIDVLDKGAGALILIDVPTYDESGTLMFRNQLSLMMMGSGNFGGKRSTEDESVVSVVDVPKRQPDAIIYQQTTSDQAAIYRLCGDLNPLHIDPTFSTIGGFERPILHGLCTLGFATRHVMQCFVSNVDDVQEVFDACKARFVGAIIPGQTIETRCWRSHTNSGGSSGIADHQLTRIHFECYVKETGNKIISSAFVDLKLPVDTVASIPPLPPSASNVNIVTLPHSNFNTDIPNTTTMSPTDTTRVGKIFDTEVRKKISQHPDIFARLNTIFEFNIIKDGLYFTWIIDLKSKPAEIYEGSPKNDQPADVMITVEDHLIVDIFEGKEDSILAFMSGKLTATGNVLLAQKLLQNLTEPSVLTEDEDKKLLSSIPISGLKSDLVFTLLRNRMHEEPDFIRRIRASYQFNITLNGKYKTTWTAENKSEANGCVYNGPFLSGKADCIVTVEDEDFIKLMFGKLNPQRAFMLGKLKVKGNIILLQRLNSLWIELLKSGKAPEFPYIMDLMSRTDLIAGFRSEVMIIELIQRLIRLPYLCKEIGSMIGFEILKDSKVSVEYTLDFTKNQETGVFDRGIPKGGNYCILTLSDEDFTRLTYHKFTLEQVKF</sequence>
<dbReference type="SUPFAM" id="SSF54637">
    <property type="entry name" value="Thioesterase/thiol ester dehydrase-isomerase"/>
    <property type="match status" value="2"/>
</dbReference>
<dbReference type="Pfam" id="PF00106">
    <property type="entry name" value="adh_short"/>
    <property type="match status" value="1"/>
</dbReference>
<dbReference type="InterPro" id="IPR036527">
    <property type="entry name" value="SCP2_sterol-bd_dom_sf"/>
</dbReference>
<dbReference type="GO" id="GO:0006631">
    <property type="term" value="P:fatty acid metabolic process"/>
    <property type="evidence" value="ECO:0007669"/>
    <property type="project" value="UniProtKB-KW"/>
</dbReference>
<dbReference type="InterPro" id="IPR002539">
    <property type="entry name" value="MaoC-like_dom"/>
</dbReference>
<name>A0A9Q0RNR0_BLOTA</name>
<comment type="pathway">
    <text evidence="2">Lipid metabolism; fatty acid beta-oxidation.</text>
</comment>
<dbReference type="InterPro" id="IPR002347">
    <property type="entry name" value="SDR_fam"/>
</dbReference>
<evidence type="ECO:0000256" key="8">
    <source>
        <dbReference type="ARBA" id="ARBA00023239"/>
    </source>
</evidence>
<evidence type="ECO:0000256" key="7">
    <source>
        <dbReference type="ARBA" id="ARBA00023140"/>
    </source>
</evidence>
<gene>
    <name evidence="11" type="ORF">RDWZM_005768</name>
</gene>
<evidence type="ECO:0000256" key="1">
    <source>
        <dbReference type="ARBA" id="ARBA00004275"/>
    </source>
</evidence>
<dbReference type="GO" id="GO:0018812">
    <property type="term" value="F:3-hydroxyacyl-CoA dehydratase activity"/>
    <property type="evidence" value="ECO:0007669"/>
    <property type="project" value="UniProtKB-ARBA"/>
</dbReference>
<dbReference type="EMBL" id="JAPWDV010000002">
    <property type="protein sequence ID" value="KAJ6219956.1"/>
    <property type="molecule type" value="Genomic_DNA"/>
</dbReference>
<keyword evidence="7" id="KW-0576">Peroxisome</keyword>
<evidence type="ECO:0000313" key="12">
    <source>
        <dbReference type="Proteomes" id="UP001142055"/>
    </source>
</evidence>
<dbReference type="InterPro" id="IPR057326">
    <property type="entry name" value="KR_dom"/>
</dbReference>
<dbReference type="PROSITE" id="PS00061">
    <property type="entry name" value="ADH_SHORT"/>
    <property type="match status" value="1"/>
</dbReference>
<dbReference type="Gene3D" id="1.10.287.4290">
    <property type="match status" value="1"/>
</dbReference>
<organism evidence="11 12">
    <name type="scientific">Blomia tropicalis</name>
    <name type="common">Mite</name>
    <dbReference type="NCBI Taxonomy" id="40697"/>
    <lineage>
        <taxon>Eukaryota</taxon>
        <taxon>Metazoa</taxon>
        <taxon>Ecdysozoa</taxon>
        <taxon>Arthropoda</taxon>
        <taxon>Chelicerata</taxon>
        <taxon>Arachnida</taxon>
        <taxon>Acari</taxon>
        <taxon>Acariformes</taxon>
        <taxon>Sarcoptiformes</taxon>
        <taxon>Astigmata</taxon>
        <taxon>Glycyphagoidea</taxon>
        <taxon>Echimyopodidae</taxon>
        <taxon>Blomia</taxon>
    </lineage>
</organism>
<keyword evidence="12" id="KW-1185">Reference proteome</keyword>
<dbReference type="Pfam" id="PF22622">
    <property type="entry name" value="MFE-2_hydrat-2_N"/>
    <property type="match status" value="1"/>
</dbReference>
<evidence type="ECO:0000313" key="11">
    <source>
        <dbReference type="EMBL" id="KAJ6219956.1"/>
    </source>
</evidence>
<dbReference type="FunFam" id="3.40.50.720:FF:000185">
    <property type="entry name" value="peroxisomal multifunctional enzyme type 2"/>
    <property type="match status" value="1"/>
</dbReference>
<accession>A0A9Q0RNR0</accession>
<dbReference type="InterPro" id="IPR003033">
    <property type="entry name" value="SCP2_sterol-bd_dom"/>
</dbReference>
<dbReference type="SMART" id="SM00822">
    <property type="entry name" value="PKS_KR"/>
    <property type="match status" value="1"/>
</dbReference>
<dbReference type="PRINTS" id="PR00081">
    <property type="entry name" value="GDHRDH"/>
</dbReference>
<evidence type="ECO:0000259" key="10">
    <source>
        <dbReference type="SMART" id="SM00822"/>
    </source>
</evidence>
<dbReference type="CDD" id="cd03448">
    <property type="entry name" value="HDE_HSD"/>
    <property type="match status" value="1"/>
</dbReference>
<evidence type="ECO:0000256" key="6">
    <source>
        <dbReference type="ARBA" id="ARBA00023098"/>
    </source>
</evidence>
<evidence type="ECO:0000256" key="5">
    <source>
        <dbReference type="ARBA" id="ARBA00023002"/>
    </source>
</evidence>
<comment type="similarity">
    <text evidence="3">Belongs to the short-chain dehydrogenases/reductases (SDR) family.</text>
</comment>
<keyword evidence="6" id="KW-0443">Lipid metabolism</keyword>
<dbReference type="InterPro" id="IPR054357">
    <property type="entry name" value="MFE-2_N"/>
</dbReference>
<dbReference type="InterPro" id="IPR051687">
    <property type="entry name" value="Peroxisomal_Beta-Oxidation"/>
</dbReference>
<dbReference type="Proteomes" id="UP001142055">
    <property type="component" value="Chromosome 2"/>
</dbReference>
<dbReference type="PANTHER" id="PTHR45024">
    <property type="entry name" value="DEHYDROGENASES, SHORT CHAIN"/>
    <property type="match status" value="1"/>
</dbReference>
<proteinExistence type="inferred from homology"/>
<feature type="domain" description="Ketoreductase" evidence="10">
    <location>
        <begin position="12"/>
        <end position="185"/>
    </location>
</feature>
<dbReference type="AlphaFoldDB" id="A0A9Q0RNR0"/>